<evidence type="ECO:0000313" key="11">
    <source>
        <dbReference type="Proteomes" id="UP000603200"/>
    </source>
</evidence>
<evidence type="ECO:0000256" key="8">
    <source>
        <dbReference type="RuleBase" id="RU004473"/>
    </source>
</evidence>
<keyword evidence="11" id="KW-1185">Reference proteome</keyword>
<comment type="similarity">
    <text evidence="3 8">Belongs to the NAD(P)-dependent epimerase/dehydratase family. dTDP-glucose dehydratase subfamily.</text>
</comment>
<dbReference type="Gene3D" id="3.90.25.10">
    <property type="entry name" value="UDP-galactose 4-epimerase, domain 1"/>
    <property type="match status" value="1"/>
</dbReference>
<evidence type="ECO:0000256" key="7">
    <source>
        <dbReference type="ARBA" id="ARBA00023239"/>
    </source>
</evidence>
<name>A0ABQ4A7I8_9ACTN</name>
<evidence type="ECO:0000256" key="2">
    <source>
        <dbReference type="ARBA" id="ARBA00001911"/>
    </source>
</evidence>
<dbReference type="Proteomes" id="UP000603200">
    <property type="component" value="Unassembled WGS sequence"/>
</dbReference>
<sequence length="334" mass="37114">MSGERILVTGGAGFIGSHYVRRVLADHADRDMRVTVLDLLTYAGRAANLAEAQQDPRLTFVQGDVCDSTLISTLVAEHDTIVHFAAETHVDRSITRPRGFVQTNVCGTQNLLDAVLHHHGPAAVFVHISTDEVYGSTDTGSWSETAPLCPTSPYAAAKAAADLLVLAYHRTYGLDVRVTRCSNNYGPRQFPEKLIPLFVTHLISGRPVPLYGDGRNRRDWLHVDDHVDAVDLVRRHGRPGEIYNIGGGEELSNREVTDRLLRLCGAGWDMVREVEDRQGHDRRYSLDCRKAAVELGYSPRRDFGEGLKSTVDWYRGNPAWWEAASTDMSRPARA</sequence>
<dbReference type="NCBIfam" id="TIGR01181">
    <property type="entry name" value="dTDP_gluc_dehyt"/>
    <property type="match status" value="1"/>
</dbReference>
<keyword evidence="6" id="KW-0520">NAD</keyword>
<comment type="caution">
    <text evidence="10">The sequence shown here is derived from an EMBL/GenBank/DDBJ whole genome shotgun (WGS) entry which is preliminary data.</text>
</comment>
<proteinExistence type="inferred from homology"/>
<comment type="catalytic activity">
    <reaction evidence="1 8">
        <text>dTDP-alpha-D-glucose = dTDP-4-dehydro-6-deoxy-alpha-D-glucose + H2O</text>
        <dbReference type="Rhea" id="RHEA:17221"/>
        <dbReference type="ChEBI" id="CHEBI:15377"/>
        <dbReference type="ChEBI" id="CHEBI:57477"/>
        <dbReference type="ChEBI" id="CHEBI:57649"/>
        <dbReference type="EC" id="4.2.1.46"/>
    </reaction>
</comment>
<evidence type="ECO:0000256" key="5">
    <source>
        <dbReference type="ARBA" id="ARBA00016977"/>
    </source>
</evidence>
<dbReference type="Pfam" id="PF16363">
    <property type="entry name" value="GDP_Man_Dehyd"/>
    <property type="match status" value="1"/>
</dbReference>
<feature type="domain" description="NAD(P)-binding" evidence="9">
    <location>
        <begin position="7"/>
        <end position="309"/>
    </location>
</feature>
<evidence type="ECO:0000313" key="10">
    <source>
        <dbReference type="EMBL" id="GIE26835.1"/>
    </source>
</evidence>
<dbReference type="Gene3D" id="3.40.50.720">
    <property type="entry name" value="NAD(P)-binding Rossmann-like Domain"/>
    <property type="match status" value="1"/>
</dbReference>
<evidence type="ECO:0000256" key="4">
    <source>
        <dbReference type="ARBA" id="ARBA00011990"/>
    </source>
</evidence>
<dbReference type="SUPFAM" id="SSF51735">
    <property type="entry name" value="NAD(P)-binding Rossmann-fold domains"/>
    <property type="match status" value="1"/>
</dbReference>
<gene>
    <name evidence="10" type="ORF">Ahu01nite_099370</name>
</gene>
<dbReference type="InterPro" id="IPR016040">
    <property type="entry name" value="NAD(P)-bd_dom"/>
</dbReference>
<evidence type="ECO:0000259" key="9">
    <source>
        <dbReference type="Pfam" id="PF16363"/>
    </source>
</evidence>
<reference evidence="10 11" key="1">
    <citation type="submission" date="2021-01" db="EMBL/GenBank/DDBJ databases">
        <title>Whole genome shotgun sequence of Actinoplanes humidus NBRC 14915.</title>
        <authorList>
            <person name="Komaki H."/>
            <person name="Tamura T."/>
        </authorList>
    </citation>
    <scope>NUCLEOTIDE SEQUENCE [LARGE SCALE GENOMIC DNA]</scope>
    <source>
        <strain evidence="10 11">NBRC 14915</strain>
    </source>
</reference>
<keyword evidence="7 8" id="KW-0456">Lyase</keyword>
<comment type="cofactor">
    <cofactor evidence="2 8">
        <name>NAD(+)</name>
        <dbReference type="ChEBI" id="CHEBI:57540"/>
    </cofactor>
</comment>
<evidence type="ECO:0000256" key="6">
    <source>
        <dbReference type="ARBA" id="ARBA00023027"/>
    </source>
</evidence>
<evidence type="ECO:0000256" key="3">
    <source>
        <dbReference type="ARBA" id="ARBA00008178"/>
    </source>
</evidence>
<evidence type="ECO:0000256" key="1">
    <source>
        <dbReference type="ARBA" id="ARBA00001539"/>
    </source>
</evidence>
<dbReference type="InterPro" id="IPR005888">
    <property type="entry name" value="dTDP_Gluc_deHydtase"/>
</dbReference>
<dbReference type="CDD" id="cd05246">
    <property type="entry name" value="dTDP_GD_SDR_e"/>
    <property type="match status" value="1"/>
</dbReference>
<protein>
    <recommendedName>
        <fullName evidence="5 8">dTDP-glucose 4,6-dehydratase</fullName>
        <ecNumber evidence="4 8">4.2.1.46</ecNumber>
    </recommendedName>
</protein>
<organism evidence="10 11">
    <name type="scientific">Winogradskya humida</name>
    <dbReference type="NCBI Taxonomy" id="113566"/>
    <lineage>
        <taxon>Bacteria</taxon>
        <taxon>Bacillati</taxon>
        <taxon>Actinomycetota</taxon>
        <taxon>Actinomycetes</taxon>
        <taxon>Micromonosporales</taxon>
        <taxon>Micromonosporaceae</taxon>
        <taxon>Winogradskya</taxon>
    </lineage>
</organism>
<dbReference type="EMBL" id="BOMN01000154">
    <property type="protein sequence ID" value="GIE26835.1"/>
    <property type="molecule type" value="Genomic_DNA"/>
</dbReference>
<dbReference type="EC" id="4.2.1.46" evidence="4 8"/>
<accession>A0ABQ4A7I8</accession>
<dbReference type="InterPro" id="IPR036291">
    <property type="entry name" value="NAD(P)-bd_dom_sf"/>
</dbReference>
<dbReference type="PANTHER" id="PTHR43000">
    <property type="entry name" value="DTDP-D-GLUCOSE 4,6-DEHYDRATASE-RELATED"/>
    <property type="match status" value="1"/>
</dbReference>